<dbReference type="Gene3D" id="3.30.1490.20">
    <property type="entry name" value="ATP-grasp fold, A domain"/>
    <property type="match status" value="1"/>
</dbReference>
<comment type="caution">
    <text evidence="8">The sequence shown here is derived from an EMBL/GenBank/DDBJ whole genome shotgun (WGS) entry which is preliminary data.</text>
</comment>
<dbReference type="Proteomes" id="UP000253769">
    <property type="component" value="Unassembled WGS sequence"/>
</dbReference>
<evidence type="ECO:0000256" key="6">
    <source>
        <dbReference type="RuleBase" id="RU361200"/>
    </source>
</evidence>
<comment type="function">
    <text evidence="5">Catalyzes the ATP-dependent conversion of 5-aminoimidazole ribonucleotide (AIR) and HCO(3)(-) to N5-carboxyaminoimidazole ribonucleotide (N5-CAIR).</text>
</comment>
<dbReference type="GO" id="GO:0046872">
    <property type="term" value="F:metal ion binding"/>
    <property type="evidence" value="ECO:0007669"/>
    <property type="project" value="InterPro"/>
</dbReference>
<dbReference type="GO" id="GO:0005524">
    <property type="term" value="F:ATP binding"/>
    <property type="evidence" value="ECO:0007669"/>
    <property type="project" value="UniProtKB-UniRule"/>
</dbReference>
<dbReference type="NCBIfam" id="NF004679">
    <property type="entry name" value="PRK06019.1-5"/>
    <property type="match status" value="1"/>
</dbReference>
<keyword evidence="4 5" id="KW-0067">ATP-binding</keyword>
<evidence type="ECO:0000256" key="3">
    <source>
        <dbReference type="ARBA" id="ARBA00022755"/>
    </source>
</evidence>
<evidence type="ECO:0000256" key="1">
    <source>
        <dbReference type="ARBA" id="ARBA00022598"/>
    </source>
</evidence>
<dbReference type="Pfam" id="PF02222">
    <property type="entry name" value="ATP-grasp"/>
    <property type="match status" value="1"/>
</dbReference>
<accession>A0A369W9V6</accession>
<dbReference type="HAMAP" id="MF_01928">
    <property type="entry name" value="PurK"/>
    <property type="match status" value="1"/>
</dbReference>
<comment type="pathway">
    <text evidence="5 6">Purine metabolism; IMP biosynthesis via de novo pathway; 5-amino-1-(5-phospho-D-ribosyl)imidazole-4-carboxylate from 5-amino-1-(5-phospho-D-ribosyl)imidazole (N5-CAIR route): step 1/2.</text>
</comment>
<comment type="catalytic activity">
    <reaction evidence="5 6">
        <text>5-amino-1-(5-phospho-beta-D-ribosyl)imidazole + hydrogencarbonate + ATP = 5-carboxyamino-1-(5-phospho-D-ribosyl)imidazole + ADP + phosphate + 2 H(+)</text>
        <dbReference type="Rhea" id="RHEA:19317"/>
        <dbReference type="ChEBI" id="CHEBI:15378"/>
        <dbReference type="ChEBI" id="CHEBI:17544"/>
        <dbReference type="ChEBI" id="CHEBI:30616"/>
        <dbReference type="ChEBI" id="CHEBI:43474"/>
        <dbReference type="ChEBI" id="CHEBI:58730"/>
        <dbReference type="ChEBI" id="CHEBI:137981"/>
        <dbReference type="ChEBI" id="CHEBI:456216"/>
        <dbReference type="EC" id="6.3.4.18"/>
    </reaction>
</comment>
<dbReference type="GO" id="GO:0004638">
    <property type="term" value="F:phosphoribosylaminoimidazole carboxylase activity"/>
    <property type="evidence" value="ECO:0007669"/>
    <property type="project" value="InterPro"/>
</dbReference>
<feature type="binding site" evidence="5">
    <location>
        <position position="205"/>
    </location>
    <ligand>
        <name>ATP</name>
        <dbReference type="ChEBI" id="CHEBI:30616"/>
    </ligand>
</feature>
<dbReference type="OrthoDB" id="9804625at2"/>
<dbReference type="InterPro" id="IPR011761">
    <property type="entry name" value="ATP-grasp"/>
</dbReference>
<dbReference type="InterPro" id="IPR005875">
    <property type="entry name" value="PurK"/>
</dbReference>
<evidence type="ECO:0000313" key="9">
    <source>
        <dbReference type="Proteomes" id="UP000253769"/>
    </source>
</evidence>
<feature type="binding site" evidence="5">
    <location>
        <begin position="144"/>
        <end position="150"/>
    </location>
    <ligand>
        <name>ATP</name>
        <dbReference type="ChEBI" id="CHEBI:30616"/>
    </ligand>
</feature>
<dbReference type="InterPro" id="IPR016185">
    <property type="entry name" value="PreATP-grasp_dom_sf"/>
</dbReference>
<dbReference type="InterPro" id="IPR003135">
    <property type="entry name" value="ATP-grasp_carboxylate-amine"/>
</dbReference>
<keyword evidence="1 5" id="KW-0436">Ligase</keyword>
<dbReference type="PANTHER" id="PTHR11609">
    <property type="entry name" value="PURINE BIOSYNTHESIS PROTEIN 6/7, PUR6/7"/>
    <property type="match status" value="1"/>
</dbReference>
<dbReference type="GO" id="GO:0034028">
    <property type="term" value="F:5-(carboxyamino)imidazole ribonucleotide synthase activity"/>
    <property type="evidence" value="ECO:0007669"/>
    <property type="project" value="UniProtKB-UniRule"/>
</dbReference>
<feature type="binding site" evidence="5">
    <location>
        <position position="182"/>
    </location>
    <ligand>
        <name>ATP</name>
        <dbReference type="ChEBI" id="CHEBI:30616"/>
    </ligand>
</feature>
<evidence type="ECO:0000256" key="2">
    <source>
        <dbReference type="ARBA" id="ARBA00022741"/>
    </source>
</evidence>
<dbReference type="Pfam" id="PF17769">
    <property type="entry name" value="PurK_C"/>
    <property type="match status" value="1"/>
</dbReference>
<dbReference type="AlphaFoldDB" id="A0A369W9V6"/>
<evidence type="ECO:0000256" key="5">
    <source>
        <dbReference type="HAMAP-Rule" id="MF_01928"/>
    </source>
</evidence>
<dbReference type="InterPro" id="IPR011054">
    <property type="entry name" value="Rudment_hybrid_motif"/>
</dbReference>
<dbReference type="GO" id="GO:0005829">
    <property type="term" value="C:cytosol"/>
    <property type="evidence" value="ECO:0007669"/>
    <property type="project" value="TreeGrafter"/>
</dbReference>
<reference evidence="8 9" key="1">
    <citation type="submission" date="2018-07" db="EMBL/GenBank/DDBJ databases">
        <title>Motiliproteus coralliicola sp. nov., a bacterium isolated from Coral.</title>
        <authorList>
            <person name="Wang G."/>
        </authorList>
    </citation>
    <scope>NUCLEOTIDE SEQUENCE [LARGE SCALE GENOMIC DNA]</scope>
    <source>
        <strain evidence="8 9">C34</strain>
    </source>
</reference>
<evidence type="ECO:0000313" key="8">
    <source>
        <dbReference type="EMBL" id="RDE18788.1"/>
    </source>
</evidence>
<dbReference type="Gene3D" id="3.40.50.20">
    <property type="match status" value="1"/>
</dbReference>
<evidence type="ECO:0000259" key="7">
    <source>
        <dbReference type="PROSITE" id="PS50975"/>
    </source>
</evidence>
<dbReference type="FunFam" id="3.30.470.20:FF:000029">
    <property type="entry name" value="N5-carboxyaminoimidazole ribonucleotide synthase"/>
    <property type="match status" value="1"/>
</dbReference>
<dbReference type="SUPFAM" id="SSF52440">
    <property type="entry name" value="PreATP-grasp domain"/>
    <property type="match status" value="1"/>
</dbReference>
<feature type="binding site" evidence="5">
    <location>
        <position position="139"/>
    </location>
    <ligand>
        <name>ATP</name>
        <dbReference type="ChEBI" id="CHEBI:30616"/>
    </ligand>
</feature>
<gene>
    <name evidence="5 6" type="primary">purK</name>
    <name evidence="8" type="ORF">DV711_14300</name>
</gene>
<feature type="binding site" evidence="5">
    <location>
        <position position="99"/>
    </location>
    <ligand>
        <name>ATP</name>
        <dbReference type="ChEBI" id="CHEBI:30616"/>
    </ligand>
</feature>
<dbReference type="EMBL" id="QQOH01000004">
    <property type="protein sequence ID" value="RDE18788.1"/>
    <property type="molecule type" value="Genomic_DNA"/>
</dbReference>
<dbReference type="Gene3D" id="3.30.470.20">
    <property type="entry name" value="ATP-grasp fold, B domain"/>
    <property type="match status" value="1"/>
</dbReference>
<comment type="similarity">
    <text evidence="5 6">Belongs to the PurK/PurT family.</text>
</comment>
<dbReference type="RefSeq" id="WP_114696403.1">
    <property type="nucleotide sequence ID" value="NZ_QQOH01000004.1"/>
</dbReference>
<sequence>MKRVGVIGGGQLARMMALAARPMGLDVHFLDPSQTPCAGDVAPGICAGYDDVKALAELEGWAEAITFEFENVPAASVEHLSSRLPAYPPAKALATAQDRLNEKNMFVELGIEVPEFAAINSLEDLQAAVERVGLPAVLKTRTEGYDGKGQAVLRSTDDLEPAWQRLGSVPLILEGFVNYNREISIIGARARDGSMAFYPVSENTHRDGILHLAICRDNDPMQAKAEAYLGKIAEQLDYVGVLTLELFQVGEHLLANEIAPRVHNSGHWTIEGAETSQFENHLRAVLDLPLGSTDAVGHSAMVNFIGCVPSREAVLSIPGAHLHDYEKEARVGRKVGHVTLRAGSAEALNERIRAAEQLLD</sequence>
<dbReference type="PROSITE" id="PS50975">
    <property type="entry name" value="ATP_GRASP"/>
    <property type="match status" value="1"/>
</dbReference>
<dbReference type="NCBIfam" id="NF004676">
    <property type="entry name" value="PRK06019.1-2"/>
    <property type="match status" value="1"/>
</dbReference>
<dbReference type="InterPro" id="IPR054350">
    <property type="entry name" value="PurT/PurK_preATP-grasp"/>
</dbReference>
<feature type="binding site" evidence="5">
    <location>
        <begin position="256"/>
        <end position="257"/>
    </location>
    <ligand>
        <name>ATP</name>
        <dbReference type="ChEBI" id="CHEBI:30616"/>
    </ligand>
</feature>
<keyword evidence="3 5" id="KW-0658">Purine biosynthesis</keyword>
<proteinExistence type="inferred from homology"/>
<comment type="function">
    <text evidence="6">Catalyzes the ATP-dependent conversion of 5-aminoimidazole ribonucleotide (AIR) and HCO(3)- to N5-carboxyaminoimidazole ribonucleotide (N5-CAIR).</text>
</comment>
<dbReference type="Pfam" id="PF22660">
    <property type="entry name" value="RS_preATP-grasp-like"/>
    <property type="match status" value="1"/>
</dbReference>
<dbReference type="NCBIfam" id="TIGR01161">
    <property type="entry name" value="purK"/>
    <property type="match status" value="1"/>
</dbReference>
<dbReference type="EC" id="6.3.4.18" evidence="5 6"/>
<keyword evidence="9" id="KW-1185">Reference proteome</keyword>
<dbReference type="UniPathway" id="UPA00074">
    <property type="reaction ID" value="UER00942"/>
</dbReference>
<comment type="subunit">
    <text evidence="5 6">Homodimer.</text>
</comment>
<feature type="binding site" evidence="5">
    <location>
        <begin position="174"/>
        <end position="177"/>
    </location>
    <ligand>
        <name>ATP</name>
        <dbReference type="ChEBI" id="CHEBI:30616"/>
    </ligand>
</feature>
<dbReference type="GO" id="GO:0006189">
    <property type="term" value="P:'de novo' IMP biosynthetic process"/>
    <property type="evidence" value="ECO:0007669"/>
    <property type="project" value="UniProtKB-UniRule"/>
</dbReference>
<dbReference type="InterPro" id="IPR013815">
    <property type="entry name" value="ATP_grasp_subdomain_1"/>
</dbReference>
<dbReference type="SUPFAM" id="SSF56059">
    <property type="entry name" value="Glutathione synthetase ATP-binding domain-like"/>
    <property type="match status" value="1"/>
</dbReference>
<dbReference type="FunFam" id="3.30.1490.20:FF:000015">
    <property type="entry name" value="N5-carboxyaminoimidazole ribonucleotide synthase"/>
    <property type="match status" value="1"/>
</dbReference>
<evidence type="ECO:0000256" key="4">
    <source>
        <dbReference type="ARBA" id="ARBA00022840"/>
    </source>
</evidence>
<dbReference type="SUPFAM" id="SSF51246">
    <property type="entry name" value="Rudiment single hybrid motif"/>
    <property type="match status" value="1"/>
</dbReference>
<keyword evidence="2 5" id="KW-0547">Nucleotide-binding</keyword>
<name>A0A369W9V6_9GAMM</name>
<organism evidence="8 9">
    <name type="scientific">Motiliproteus coralliicola</name>
    <dbReference type="NCBI Taxonomy" id="2283196"/>
    <lineage>
        <taxon>Bacteria</taxon>
        <taxon>Pseudomonadati</taxon>
        <taxon>Pseudomonadota</taxon>
        <taxon>Gammaproteobacteria</taxon>
        <taxon>Oceanospirillales</taxon>
        <taxon>Oceanospirillaceae</taxon>
        <taxon>Motiliproteus</taxon>
    </lineage>
</organism>
<dbReference type="PANTHER" id="PTHR11609:SF5">
    <property type="entry name" value="PHOSPHORIBOSYLAMINOIMIDAZOLE CARBOXYLASE"/>
    <property type="match status" value="1"/>
</dbReference>
<dbReference type="InterPro" id="IPR040686">
    <property type="entry name" value="PurK_C"/>
</dbReference>
<feature type="domain" description="ATP-grasp" evidence="7">
    <location>
        <begin position="103"/>
        <end position="286"/>
    </location>
</feature>
<protein>
    <recommendedName>
        <fullName evidence="5 6">N5-carboxyaminoimidazole ribonucleotide synthase</fullName>
        <shortName evidence="5 6">N5-CAIR synthase</shortName>
        <ecNumber evidence="5 6">6.3.4.18</ecNumber>
    </recommendedName>
    <alternativeName>
        <fullName evidence="5 6">5-(carboxyamino)imidazole ribonucleotide synthetase</fullName>
    </alternativeName>
</protein>